<name>A0A915DDL2_9BILA</name>
<evidence type="ECO:0000313" key="2">
    <source>
        <dbReference type="Proteomes" id="UP000887574"/>
    </source>
</evidence>
<reference evidence="3" key="1">
    <citation type="submission" date="2022-11" db="UniProtKB">
        <authorList>
            <consortium name="WormBaseParasite"/>
        </authorList>
    </citation>
    <scope>IDENTIFICATION</scope>
</reference>
<keyword evidence="2" id="KW-1185">Reference proteome</keyword>
<accession>A0A915DDL2</accession>
<dbReference type="AlphaFoldDB" id="A0A915DDL2"/>
<sequence>MSTPNKRRAFSLEFKKEVIDAAEKNGNQSALARQFKIPESSVEIFSKSKNQFSKQLQMEKRVLVMVLLRMKL</sequence>
<proteinExistence type="predicted"/>
<dbReference type="InterPro" id="IPR009057">
    <property type="entry name" value="Homeodomain-like_sf"/>
</dbReference>
<dbReference type="Proteomes" id="UP000887574">
    <property type="component" value="Unplaced"/>
</dbReference>
<protein>
    <submittedName>
        <fullName evidence="3">Transposase</fullName>
    </submittedName>
</protein>
<dbReference type="SUPFAM" id="SSF46689">
    <property type="entry name" value="Homeodomain-like"/>
    <property type="match status" value="1"/>
</dbReference>
<evidence type="ECO:0000313" key="3">
    <source>
        <dbReference type="WBParaSite" id="jg18314"/>
    </source>
</evidence>
<dbReference type="Gene3D" id="1.10.10.60">
    <property type="entry name" value="Homeodomain-like"/>
    <property type="match status" value="1"/>
</dbReference>
<dbReference type="WBParaSite" id="jg18314">
    <property type="protein sequence ID" value="jg18314"/>
    <property type="gene ID" value="jg18314"/>
</dbReference>
<comment type="subcellular location">
    <subcellularLocation>
        <location evidence="1">Nucleus</location>
    </subcellularLocation>
</comment>
<organism evidence="2 3">
    <name type="scientific">Ditylenchus dipsaci</name>
    <dbReference type="NCBI Taxonomy" id="166011"/>
    <lineage>
        <taxon>Eukaryota</taxon>
        <taxon>Metazoa</taxon>
        <taxon>Ecdysozoa</taxon>
        <taxon>Nematoda</taxon>
        <taxon>Chromadorea</taxon>
        <taxon>Rhabditida</taxon>
        <taxon>Tylenchina</taxon>
        <taxon>Tylenchomorpha</taxon>
        <taxon>Sphaerularioidea</taxon>
        <taxon>Anguinidae</taxon>
        <taxon>Anguininae</taxon>
        <taxon>Ditylenchus</taxon>
    </lineage>
</organism>
<evidence type="ECO:0000256" key="1">
    <source>
        <dbReference type="ARBA" id="ARBA00004123"/>
    </source>
</evidence>
<dbReference type="GO" id="GO:0005634">
    <property type="term" value="C:nucleus"/>
    <property type="evidence" value="ECO:0007669"/>
    <property type="project" value="UniProtKB-SubCell"/>
</dbReference>